<organism evidence="1">
    <name type="scientific">Lepeophtheirus salmonis</name>
    <name type="common">Salmon louse</name>
    <name type="synonym">Caligus salmonis</name>
    <dbReference type="NCBI Taxonomy" id="72036"/>
    <lineage>
        <taxon>Eukaryota</taxon>
        <taxon>Metazoa</taxon>
        <taxon>Ecdysozoa</taxon>
        <taxon>Arthropoda</taxon>
        <taxon>Crustacea</taxon>
        <taxon>Multicrustacea</taxon>
        <taxon>Hexanauplia</taxon>
        <taxon>Copepoda</taxon>
        <taxon>Siphonostomatoida</taxon>
        <taxon>Caligidae</taxon>
        <taxon>Lepeophtheirus</taxon>
    </lineage>
</organism>
<reference evidence="1" key="1">
    <citation type="submission" date="2014-05" db="EMBL/GenBank/DDBJ databases">
        <authorList>
            <person name="Chronopoulou M."/>
        </authorList>
    </citation>
    <scope>NUCLEOTIDE SEQUENCE</scope>
    <source>
        <tissue evidence="1">Whole organism</tissue>
    </source>
</reference>
<accession>A0A0K2TJD4</accession>
<dbReference type="EMBL" id="HACA01008673">
    <property type="protein sequence ID" value="CDW26034.1"/>
    <property type="molecule type" value="Transcribed_RNA"/>
</dbReference>
<name>A0A0K2TJD4_LEPSM</name>
<proteinExistence type="predicted"/>
<feature type="non-terminal residue" evidence="1">
    <location>
        <position position="1"/>
    </location>
</feature>
<protein>
    <submittedName>
        <fullName evidence="1">Uncharacterized protein</fullName>
    </submittedName>
</protein>
<sequence>AFFVRFNSQFYRKFLLPLICCCRNLAPLHILSCNNTTDLIIYVPIFTSEDAY</sequence>
<evidence type="ECO:0000313" key="1">
    <source>
        <dbReference type="EMBL" id="CDW26034.1"/>
    </source>
</evidence>
<dbReference type="AlphaFoldDB" id="A0A0K2TJD4"/>